<evidence type="ECO:0000313" key="2">
    <source>
        <dbReference type="EMBL" id="UUD37276.1"/>
    </source>
</evidence>
<dbReference type="EMBL" id="CP101808">
    <property type="protein sequence ID" value="UUD37276.1"/>
    <property type="molecule type" value="Genomic_DNA"/>
</dbReference>
<sequence length="210" mass="24740">MNKTDKILLISMFVAIGISFISFIIFFFIIRRVKNKYSFGNTNQAVRKNAGEINDDVKDKLGISMKPQQVEFLINNIFINQYENILIFGQNCEYYGFTIAKQLKWTKIFHNKVDEENLNKIKNLGYEYNYKMAGLNQTFDAILWINDEDINNYLENLYEKLNANGMIIINVNPLNNYSRTILSDQIKKFGYLYEFSADRKFILIVKKINK</sequence>
<keyword evidence="3" id="KW-1185">Reference proteome</keyword>
<dbReference type="RefSeq" id="WP_129721778.1">
    <property type="nucleotide sequence ID" value="NZ_CP101808.1"/>
</dbReference>
<feature type="transmembrane region" description="Helical" evidence="1">
    <location>
        <begin position="6"/>
        <end position="30"/>
    </location>
</feature>
<proteinExistence type="predicted"/>
<accession>A0ABY5J209</accession>
<gene>
    <name evidence="2" type="ORF">NPA09_01750</name>
</gene>
<dbReference type="Proteomes" id="UP001059576">
    <property type="component" value="Chromosome"/>
</dbReference>
<keyword evidence="1" id="KW-0472">Membrane</keyword>
<dbReference type="NCBIfam" id="NF045844">
    <property type="entry name" value="BC85_0335_fam"/>
    <property type="match status" value="1"/>
</dbReference>
<organism evidence="2 3">
    <name type="scientific">Mycoplasmopsis equigenitalium</name>
    <dbReference type="NCBI Taxonomy" id="114883"/>
    <lineage>
        <taxon>Bacteria</taxon>
        <taxon>Bacillati</taxon>
        <taxon>Mycoplasmatota</taxon>
        <taxon>Mycoplasmoidales</taxon>
        <taxon>Metamycoplasmataceae</taxon>
        <taxon>Mycoplasmopsis</taxon>
    </lineage>
</organism>
<reference evidence="2" key="1">
    <citation type="submission" date="2022-07" db="EMBL/GenBank/DDBJ databases">
        <title>Complete genome of Mycoplasma equigenitalium type strain T37.</title>
        <authorList>
            <person name="Spergser J."/>
        </authorList>
    </citation>
    <scope>NUCLEOTIDE SEQUENCE</scope>
    <source>
        <strain evidence="2">T37</strain>
    </source>
</reference>
<keyword evidence="1" id="KW-1133">Transmembrane helix</keyword>
<name>A0ABY5J209_9BACT</name>
<evidence type="ECO:0000313" key="3">
    <source>
        <dbReference type="Proteomes" id="UP001059576"/>
    </source>
</evidence>
<evidence type="ECO:0000256" key="1">
    <source>
        <dbReference type="SAM" id="Phobius"/>
    </source>
</evidence>
<protein>
    <submittedName>
        <fullName evidence="2">Uncharacterized protein</fullName>
    </submittedName>
</protein>
<keyword evidence="1" id="KW-0812">Transmembrane</keyword>